<evidence type="ECO:0000256" key="4">
    <source>
        <dbReference type="ARBA" id="ARBA00022895"/>
    </source>
</evidence>
<comment type="subcellular location">
    <subcellularLocation>
        <location evidence="2">Chromosome</location>
        <location evidence="2">Telomere</location>
    </subcellularLocation>
    <subcellularLocation>
        <location evidence="1">Nucleus</location>
    </subcellularLocation>
</comment>
<evidence type="ECO:0000256" key="5">
    <source>
        <dbReference type="ARBA" id="ARBA00023242"/>
    </source>
</evidence>
<evidence type="ECO:0000256" key="3">
    <source>
        <dbReference type="ARBA" id="ARBA00022454"/>
    </source>
</evidence>
<evidence type="ECO:0000313" key="8">
    <source>
        <dbReference type="EMBL" id="KAF2260447.1"/>
    </source>
</evidence>
<feature type="region of interest" description="Disordered" evidence="6">
    <location>
        <begin position="582"/>
        <end position="638"/>
    </location>
</feature>
<dbReference type="InterPro" id="IPR019437">
    <property type="entry name" value="TPP1/Est3"/>
</dbReference>
<evidence type="ECO:0000313" key="9">
    <source>
        <dbReference type="Proteomes" id="UP000800093"/>
    </source>
</evidence>
<keyword evidence="5" id="KW-0539">Nucleus</keyword>
<feature type="region of interest" description="Disordered" evidence="6">
    <location>
        <begin position="691"/>
        <end position="717"/>
    </location>
</feature>
<dbReference type="GO" id="GO:0007004">
    <property type="term" value="P:telomere maintenance via telomerase"/>
    <property type="evidence" value="ECO:0007669"/>
    <property type="project" value="InterPro"/>
</dbReference>
<dbReference type="AlphaFoldDB" id="A0A9P4K366"/>
<evidence type="ECO:0000256" key="6">
    <source>
        <dbReference type="SAM" id="MobiDB-lite"/>
    </source>
</evidence>
<organism evidence="8 9">
    <name type="scientific">Lojkania enalia</name>
    <dbReference type="NCBI Taxonomy" id="147567"/>
    <lineage>
        <taxon>Eukaryota</taxon>
        <taxon>Fungi</taxon>
        <taxon>Dikarya</taxon>
        <taxon>Ascomycota</taxon>
        <taxon>Pezizomycotina</taxon>
        <taxon>Dothideomycetes</taxon>
        <taxon>Pleosporomycetidae</taxon>
        <taxon>Pleosporales</taxon>
        <taxon>Pleosporales incertae sedis</taxon>
        <taxon>Lojkania</taxon>
    </lineage>
</organism>
<dbReference type="GO" id="GO:0000781">
    <property type="term" value="C:chromosome, telomeric region"/>
    <property type="evidence" value="ECO:0007669"/>
    <property type="project" value="UniProtKB-SubCell"/>
</dbReference>
<dbReference type="OrthoDB" id="3538943at2759"/>
<evidence type="ECO:0000256" key="1">
    <source>
        <dbReference type="ARBA" id="ARBA00004123"/>
    </source>
</evidence>
<evidence type="ECO:0000256" key="2">
    <source>
        <dbReference type="ARBA" id="ARBA00004574"/>
    </source>
</evidence>
<comment type="caution">
    <text evidence="8">The sequence shown here is derived from an EMBL/GenBank/DDBJ whole genome shotgun (WGS) entry which is preliminary data.</text>
</comment>
<protein>
    <recommendedName>
        <fullName evidence="7">Shelterin complex subunit TPP1/Est3 domain-containing protein</fullName>
    </recommendedName>
</protein>
<sequence length="1091" mass="122009">MGFRRVEVSCLASWLSPSLMTIVPAAWLGYSRHGMAFASGSYQGSPLSSAKTSSKDFWEVLRNNISREPQPRHWELFKYARDNPLRSQEGGRGGTRQRLGLAPHLDNLHSLPRHPPLPLDRDPGLVTTLSADKCDMANMLHDWLHQEVYLKLLMGHSWLWDKFKSRGPGLALDAWVGIYEDNGSSFDMIMDEPGPDKRCFVQIIQNSPFTISDGRHYIEAIVSKECLRVFRKQNNAKDLERECLHDIVTVRKFRLRFTSHGRPRAKLQIVLEEVAWQGGSGTGTFGHPKPIIDDKYIKVELEKLQQVQDKCDKHAGGFTKIHGASAKGPTPNNKDDPGAGSTMLHSQIPFATQVEQPNKHEKPLLHEGNNQDLSSARLISLVNVREDQEKPATAATGTSTGGQALLMLLSKSKDRSRLNRDTVGTTNRLSAQNVVEDQIFETADASQPRPRGERDIERYSLPDRHTQLHTSPQNVTDEQLINIGNVPRAFPIEGNLGIQSSIPIGHISTPSHKHDIYYTEAEWMKDYIFNHDSAVVDRDQRKLLARKDTWQKPEPPHRFPAGNIPIKTLVELGGTVAEDVNIEPDLDSGEDDNKDAQPDLDQEIHSEPSSTPESVYEEPASSLHSWSALPSPQPPKIPAQEVNMWPPDSSLPTVKDAVQNAKSTPILHAQYLGQDNACHREDTEAITNNVQSHGHDEENPQLSSLPSGSFRDDSDGDMEFAVPQALGRDAVVENKSSLNQTRADITSVDASTQPSVVVQVKETPYIKGKNAQSILNFNGLSVERQPSSGSSEETNATSIVYSACNDPNSSASLIDLRKEDVTRYPIDQELRVEETIVGGNVDSMTTLEPTAVHLDPIASILQPKRGPEESPRKIDPRQSKRREIKIVDFGSNSPTIRSPSHIYLQQKKTFIKEDREKRRLAPAVASPSAPIHKQAHFSTPFDAGPESADKDIIKRPNRSESVRQSIEPLNQLSRSRTSMSVQSDDGTASVLKSFKSEYPEYTGDRKHFLDLCRQILQLRLDNNLIPNEQWDDYIVRNRVDYKAYAVRRIASGDDVLPYLEYYRSRVKKVSYGKGVVADVATVRKAIRELEK</sequence>
<keyword evidence="4" id="KW-0779">Telomere</keyword>
<feature type="compositionally biased region" description="Acidic residues" evidence="6">
    <location>
        <begin position="582"/>
        <end position="593"/>
    </location>
</feature>
<dbReference type="EMBL" id="ML986681">
    <property type="protein sequence ID" value="KAF2260447.1"/>
    <property type="molecule type" value="Genomic_DNA"/>
</dbReference>
<keyword evidence="3" id="KW-0158">Chromosome</keyword>
<feature type="region of interest" description="Disordered" evidence="6">
    <location>
        <begin position="318"/>
        <end position="343"/>
    </location>
</feature>
<dbReference type="Proteomes" id="UP000800093">
    <property type="component" value="Unassembled WGS sequence"/>
</dbReference>
<dbReference type="Pfam" id="PF10341">
    <property type="entry name" value="TPP1"/>
    <property type="match status" value="1"/>
</dbReference>
<reference evidence="9" key="1">
    <citation type="journal article" date="2020" name="Stud. Mycol.">
        <title>101 Dothideomycetes genomes: A test case for predicting lifestyles and emergence of pathogens.</title>
        <authorList>
            <person name="Haridas S."/>
            <person name="Albert R."/>
            <person name="Binder M."/>
            <person name="Bloem J."/>
            <person name="LaButti K."/>
            <person name="Salamov A."/>
            <person name="Andreopoulos B."/>
            <person name="Baker S."/>
            <person name="Barry K."/>
            <person name="Bills G."/>
            <person name="Bluhm B."/>
            <person name="Cannon C."/>
            <person name="Castanera R."/>
            <person name="Culley D."/>
            <person name="Daum C."/>
            <person name="Ezra D."/>
            <person name="Gonzalez J."/>
            <person name="Henrissat B."/>
            <person name="Kuo A."/>
            <person name="Liang C."/>
            <person name="Lipzen A."/>
            <person name="Lutzoni F."/>
            <person name="Magnuson J."/>
            <person name="Mondo S."/>
            <person name="Nolan M."/>
            <person name="Ohm R."/>
            <person name="Pangilinan J."/>
            <person name="Park H.-J."/>
            <person name="Ramirez L."/>
            <person name="Alfaro M."/>
            <person name="Sun H."/>
            <person name="Tritt A."/>
            <person name="Yoshinaga Y."/>
            <person name="Zwiers L.-H."/>
            <person name="Turgeon B."/>
            <person name="Goodwin S."/>
            <person name="Spatafora J."/>
            <person name="Crous P."/>
            <person name="Grigoriev I."/>
        </authorList>
    </citation>
    <scope>NUCLEOTIDE SEQUENCE [LARGE SCALE GENOMIC DNA]</scope>
    <source>
        <strain evidence="9">CBS 304.66</strain>
    </source>
</reference>
<feature type="compositionally biased region" description="Basic and acidic residues" evidence="6">
    <location>
        <begin position="594"/>
        <end position="606"/>
    </location>
</feature>
<accession>A0A9P4K366</accession>
<keyword evidence="9" id="KW-1185">Reference proteome</keyword>
<feature type="domain" description="Shelterin complex subunit TPP1/Est3" evidence="7">
    <location>
        <begin position="210"/>
        <end position="298"/>
    </location>
</feature>
<dbReference type="GO" id="GO:0005697">
    <property type="term" value="C:telomerase holoenzyme complex"/>
    <property type="evidence" value="ECO:0007669"/>
    <property type="project" value="InterPro"/>
</dbReference>
<proteinExistence type="predicted"/>
<dbReference type="GO" id="GO:0042162">
    <property type="term" value="F:telomeric DNA binding"/>
    <property type="evidence" value="ECO:0007669"/>
    <property type="project" value="InterPro"/>
</dbReference>
<gene>
    <name evidence="8" type="ORF">CC78DRAFT_589816</name>
</gene>
<evidence type="ECO:0000259" key="7">
    <source>
        <dbReference type="Pfam" id="PF10341"/>
    </source>
</evidence>
<name>A0A9P4K366_9PLEO</name>